<dbReference type="AlphaFoldDB" id="A0A0J1IKV0"/>
<sequence length="176" mass="20403">MKNILLIVALALTIFVIYLIAMHPNPTKTVFIPPTSSLEERVCEEVSEQFGDCKRILLFDAQSRIVFAENRSGIVPVLTNKEFTDFQKIIYPILEFQEFQEERQERGSITWQANNKLEKNFSIIYGFAEDSAKTIIITSEGNIQPNKFFLQDNLWVWYATFPKDNVKLPVEVDAYE</sequence>
<dbReference type="Proteomes" id="UP000036045">
    <property type="component" value="Unassembled WGS sequence"/>
</dbReference>
<dbReference type="OrthoDB" id="2843110at2"/>
<protein>
    <submittedName>
        <fullName evidence="1">Uncharacterized protein</fullName>
    </submittedName>
</protein>
<organism evidence="1 2">
    <name type="scientific">Niallia circulans</name>
    <name type="common">Bacillus circulans</name>
    <dbReference type="NCBI Taxonomy" id="1397"/>
    <lineage>
        <taxon>Bacteria</taxon>
        <taxon>Bacillati</taxon>
        <taxon>Bacillota</taxon>
        <taxon>Bacilli</taxon>
        <taxon>Bacillales</taxon>
        <taxon>Bacillaceae</taxon>
        <taxon>Niallia</taxon>
    </lineage>
</organism>
<dbReference type="RefSeq" id="WP_047942073.1">
    <property type="nucleotide sequence ID" value="NZ_LDPH01000008.1"/>
</dbReference>
<name>A0A0J1IKV0_NIACI</name>
<proteinExistence type="predicted"/>
<reference evidence="1 2" key="1">
    <citation type="submission" date="2015-05" db="EMBL/GenBank/DDBJ databases">
        <title>Whole genome sequence and identification of bacterial endophytes from Costus igneus.</title>
        <authorList>
            <person name="Lee Y.P."/>
            <person name="Gan H.M."/>
            <person name="Eng W."/>
            <person name="Wheatley M.S."/>
            <person name="Caraballo A."/>
            <person name="Polter S."/>
            <person name="Savka M.A."/>
            <person name="Hudson A.O."/>
        </authorList>
    </citation>
    <scope>NUCLEOTIDE SEQUENCE [LARGE SCALE GENOMIC DNA]</scope>
    <source>
        <strain evidence="1 2">RIT379</strain>
    </source>
</reference>
<keyword evidence="2" id="KW-1185">Reference proteome</keyword>
<evidence type="ECO:0000313" key="2">
    <source>
        <dbReference type="Proteomes" id="UP000036045"/>
    </source>
</evidence>
<comment type="caution">
    <text evidence="1">The sequence shown here is derived from an EMBL/GenBank/DDBJ whole genome shotgun (WGS) entry which is preliminary data.</text>
</comment>
<dbReference type="EMBL" id="LDPH01000008">
    <property type="protein sequence ID" value="KLV26591.1"/>
    <property type="molecule type" value="Genomic_DNA"/>
</dbReference>
<evidence type="ECO:0000313" key="1">
    <source>
        <dbReference type="EMBL" id="KLV26591.1"/>
    </source>
</evidence>
<gene>
    <name evidence="1" type="ORF">ABW02_10875</name>
</gene>
<accession>A0A0J1IKV0</accession>
<dbReference type="PATRIC" id="fig|1397.4.peg.5489"/>